<reference evidence="1 2" key="1">
    <citation type="journal article" date="2019" name="Appl. Environ. Microbiol.">
        <title>Co-occurrence of broad and narrow host-range viruses infecting the toxic bloom-forming cyanobacterium Microcystis aeruginosa.</title>
        <authorList>
            <person name="Morimoto D."/>
            <person name="Tominaga K."/>
            <person name="Nishimura Y."/>
            <person name="Yoshida N."/>
            <person name="Kimura S."/>
            <person name="Sako Y."/>
            <person name="Yoshida T."/>
        </authorList>
    </citation>
    <scope>NUCLEOTIDE SEQUENCE [LARGE SCALE GENOMIC DNA]</scope>
    <source>
        <strain evidence="1 2">11-30S32</strain>
    </source>
</reference>
<organism evidence="1 2">
    <name type="scientific">Microcystis aeruginosa 11-30S32</name>
    <dbReference type="NCBI Taxonomy" id="2358142"/>
    <lineage>
        <taxon>Bacteria</taxon>
        <taxon>Bacillati</taxon>
        <taxon>Cyanobacteriota</taxon>
        <taxon>Cyanophyceae</taxon>
        <taxon>Oscillatoriophycideae</taxon>
        <taxon>Chroococcales</taxon>
        <taxon>Microcystaceae</taxon>
        <taxon>Microcystis</taxon>
    </lineage>
</organism>
<sequence>MSTPFLVKDIFLGFSSSPGGLTVVGNTLFFWANDGVNGVELWKSDGTAAGTVLVKDIEPGSSGSNPSYMVPHIFKNCYN</sequence>
<accession>A0A510PK85</accession>
<dbReference type="AlphaFoldDB" id="A0A510PK85"/>
<dbReference type="EMBL" id="BHVU01000183">
    <property type="protein sequence ID" value="GCA94257.1"/>
    <property type="molecule type" value="Genomic_DNA"/>
</dbReference>
<dbReference type="Proteomes" id="UP000321223">
    <property type="component" value="Unassembled WGS sequence"/>
</dbReference>
<evidence type="ECO:0000313" key="2">
    <source>
        <dbReference type="Proteomes" id="UP000321223"/>
    </source>
</evidence>
<dbReference type="NCBIfam" id="TIGR04534">
    <property type="entry name" value="ELWxxDGT_rpt"/>
    <property type="match status" value="1"/>
</dbReference>
<name>A0A510PK85_MICAE</name>
<protein>
    <submittedName>
        <fullName evidence="1">Hyalin</fullName>
    </submittedName>
</protein>
<gene>
    <name evidence="1" type="ORF">MAE30S32_29090</name>
</gene>
<evidence type="ECO:0000313" key="1">
    <source>
        <dbReference type="EMBL" id="GCA94257.1"/>
    </source>
</evidence>
<dbReference type="InterPro" id="IPR030916">
    <property type="entry name" value="ELWxxDGT_rpt"/>
</dbReference>
<comment type="caution">
    <text evidence="1">The sequence shown here is derived from an EMBL/GenBank/DDBJ whole genome shotgun (WGS) entry which is preliminary data.</text>
</comment>
<proteinExistence type="predicted"/>